<evidence type="ECO:0000256" key="1">
    <source>
        <dbReference type="ARBA" id="ARBA00009437"/>
    </source>
</evidence>
<dbReference type="PROSITE" id="PS50931">
    <property type="entry name" value="HTH_LYSR"/>
    <property type="match status" value="1"/>
</dbReference>
<feature type="domain" description="HTH lysR-type" evidence="5">
    <location>
        <begin position="5"/>
        <end position="62"/>
    </location>
</feature>
<dbReference type="SUPFAM" id="SSF53850">
    <property type="entry name" value="Periplasmic binding protein-like II"/>
    <property type="match status" value="1"/>
</dbReference>
<dbReference type="SUPFAM" id="SSF46785">
    <property type="entry name" value="Winged helix' DNA-binding domain"/>
    <property type="match status" value="1"/>
</dbReference>
<reference evidence="6" key="1">
    <citation type="submission" date="2022-11" db="EMBL/GenBank/DDBJ databases">
        <title>Robbsia betulipollinis sp. nov., isolated from pollen of birch (Betula pendula).</title>
        <authorList>
            <person name="Shi H."/>
            <person name="Ambika Manirajan B."/>
            <person name="Ratering S."/>
            <person name="Geissler-Plaum R."/>
            <person name="Schnell S."/>
        </authorList>
    </citation>
    <scope>NUCLEOTIDE SEQUENCE</scope>
    <source>
        <strain evidence="6">Bb-Pol-6</strain>
    </source>
</reference>
<dbReference type="PANTHER" id="PTHR30537">
    <property type="entry name" value="HTH-TYPE TRANSCRIPTIONAL REGULATOR"/>
    <property type="match status" value="1"/>
</dbReference>
<dbReference type="InterPro" id="IPR000847">
    <property type="entry name" value="LysR_HTH_N"/>
</dbReference>
<proteinExistence type="inferred from homology"/>
<dbReference type="InterPro" id="IPR036388">
    <property type="entry name" value="WH-like_DNA-bd_sf"/>
</dbReference>
<dbReference type="CDD" id="cd08422">
    <property type="entry name" value="PBP2_CrgA_like"/>
    <property type="match status" value="1"/>
</dbReference>
<comment type="similarity">
    <text evidence="1">Belongs to the LysR transcriptional regulatory family.</text>
</comment>
<name>A0ABT3ZPC3_9BURK</name>
<keyword evidence="7" id="KW-1185">Reference proteome</keyword>
<keyword evidence="4" id="KW-0804">Transcription</keyword>
<gene>
    <name evidence="6" type="ORF">OVY01_13590</name>
</gene>
<dbReference type="RefSeq" id="WP_267848145.1">
    <property type="nucleotide sequence ID" value="NZ_JAPMXC010000003.1"/>
</dbReference>
<evidence type="ECO:0000256" key="4">
    <source>
        <dbReference type="ARBA" id="ARBA00023163"/>
    </source>
</evidence>
<dbReference type="InterPro" id="IPR005119">
    <property type="entry name" value="LysR_subst-bd"/>
</dbReference>
<dbReference type="InterPro" id="IPR036390">
    <property type="entry name" value="WH_DNA-bd_sf"/>
</dbReference>
<evidence type="ECO:0000313" key="7">
    <source>
        <dbReference type="Proteomes" id="UP001082899"/>
    </source>
</evidence>
<evidence type="ECO:0000256" key="3">
    <source>
        <dbReference type="ARBA" id="ARBA00023125"/>
    </source>
</evidence>
<organism evidence="6 7">
    <name type="scientific">Robbsia betulipollinis</name>
    <dbReference type="NCBI Taxonomy" id="2981849"/>
    <lineage>
        <taxon>Bacteria</taxon>
        <taxon>Pseudomonadati</taxon>
        <taxon>Pseudomonadota</taxon>
        <taxon>Betaproteobacteria</taxon>
        <taxon>Burkholderiales</taxon>
        <taxon>Burkholderiaceae</taxon>
        <taxon>Robbsia</taxon>
    </lineage>
</organism>
<dbReference type="Pfam" id="PF03466">
    <property type="entry name" value="LysR_substrate"/>
    <property type="match status" value="1"/>
</dbReference>
<dbReference type="Proteomes" id="UP001082899">
    <property type="component" value="Unassembled WGS sequence"/>
</dbReference>
<dbReference type="EMBL" id="JAPMXC010000003">
    <property type="protein sequence ID" value="MCY0388252.1"/>
    <property type="molecule type" value="Genomic_DNA"/>
</dbReference>
<comment type="caution">
    <text evidence="6">The sequence shown here is derived from an EMBL/GenBank/DDBJ whole genome shotgun (WGS) entry which is preliminary data.</text>
</comment>
<evidence type="ECO:0000259" key="5">
    <source>
        <dbReference type="PROSITE" id="PS50931"/>
    </source>
</evidence>
<dbReference type="InterPro" id="IPR058163">
    <property type="entry name" value="LysR-type_TF_proteobact-type"/>
</dbReference>
<dbReference type="Gene3D" id="1.10.10.10">
    <property type="entry name" value="Winged helix-like DNA-binding domain superfamily/Winged helix DNA-binding domain"/>
    <property type="match status" value="1"/>
</dbReference>
<dbReference type="Pfam" id="PF00126">
    <property type="entry name" value="HTH_1"/>
    <property type="match status" value="1"/>
</dbReference>
<dbReference type="PANTHER" id="PTHR30537:SF5">
    <property type="entry name" value="HTH-TYPE TRANSCRIPTIONAL ACTIVATOR TTDR-RELATED"/>
    <property type="match status" value="1"/>
</dbReference>
<sequence>MPAMDDLNDMLVFAEVARAGSLTAAGVRLGMPKTTVSRRLGKLEQRLGTRLLDKSTRRLELTEVGLAYLARCLPILEDVEAARDFASQLAEQPRGLLRISAPPDFSEHWLARPLAGFSLRYPEVSLEFDLSARHVDLIGERIDIAIRAGHLADSTLVARKLGDMTRSIYASAAHIEREGLPDAPADLARHRFVLLRGARQVHEREVLTRGRQQVEVTMTGRIEANSLSMVRELTVAGAGMAILPDAMMGGEKAHHGLVRILPDWRLSSTPVHLVMPSRRFVPRKTQVFIEYLTEIEPMCEAIRRAAAR</sequence>
<accession>A0ABT3ZPC3</accession>
<keyword evidence="3" id="KW-0238">DNA-binding</keyword>
<keyword evidence="2" id="KW-0805">Transcription regulation</keyword>
<dbReference type="Gene3D" id="3.40.190.290">
    <property type="match status" value="1"/>
</dbReference>
<evidence type="ECO:0000256" key="2">
    <source>
        <dbReference type="ARBA" id="ARBA00023015"/>
    </source>
</evidence>
<protein>
    <submittedName>
        <fullName evidence="6">LysR family transcriptional regulator</fullName>
    </submittedName>
</protein>
<evidence type="ECO:0000313" key="6">
    <source>
        <dbReference type="EMBL" id="MCY0388252.1"/>
    </source>
</evidence>